<accession>A0ACC2TKZ0</accession>
<dbReference type="Proteomes" id="UP001165960">
    <property type="component" value="Unassembled WGS sequence"/>
</dbReference>
<proteinExistence type="predicted"/>
<evidence type="ECO:0000313" key="1">
    <source>
        <dbReference type="EMBL" id="KAJ9075384.1"/>
    </source>
</evidence>
<gene>
    <name evidence="1" type="ORF">DSO57_1036661</name>
</gene>
<comment type="caution">
    <text evidence="1">The sequence shown here is derived from an EMBL/GenBank/DDBJ whole genome shotgun (WGS) entry which is preliminary data.</text>
</comment>
<protein>
    <submittedName>
        <fullName evidence="1">Uncharacterized protein</fullName>
    </submittedName>
</protein>
<organism evidence="1 2">
    <name type="scientific">Entomophthora muscae</name>
    <dbReference type="NCBI Taxonomy" id="34485"/>
    <lineage>
        <taxon>Eukaryota</taxon>
        <taxon>Fungi</taxon>
        <taxon>Fungi incertae sedis</taxon>
        <taxon>Zoopagomycota</taxon>
        <taxon>Entomophthoromycotina</taxon>
        <taxon>Entomophthoromycetes</taxon>
        <taxon>Entomophthorales</taxon>
        <taxon>Entomophthoraceae</taxon>
        <taxon>Entomophthora</taxon>
    </lineage>
</organism>
<evidence type="ECO:0000313" key="2">
    <source>
        <dbReference type="Proteomes" id="UP001165960"/>
    </source>
</evidence>
<name>A0ACC2TKZ0_9FUNG</name>
<keyword evidence="2" id="KW-1185">Reference proteome</keyword>
<dbReference type="EMBL" id="QTSX02002489">
    <property type="protein sequence ID" value="KAJ9075384.1"/>
    <property type="molecule type" value="Genomic_DNA"/>
</dbReference>
<reference evidence="1" key="1">
    <citation type="submission" date="2022-04" db="EMBL/GenBank/DDBJ databases">
        <title>Genome of the entomopathogenic fungus Entomophthora muscae.</title>
        <authorList>
            <person name="Elya C."/>
            <person name="Lovett B.R."/>
            <person name="Lee E."/>
            <person name="Macias A.M."/>
            <person name="Hajek A.E."/>
            <person name="De Bivort B.L."/>
            <person name="Kasson M.T."/>
            <person name="De Fine Licht H.H."/>
            <person name="Stajich J.E."/>
        </authorList>
    </citation>
    <scope>NUCLEOTIDE SEQUENCE</scope>
    <source>
        <strain evidence="1">Berkeley</strain>
    </source>
</reference>
<sequence length="238" mass="26749">MSYHYHLTTSSEEIIGSSLEWPNPQQIAQEQGFGHLLKPQFPIPSSKLLGSSIPCFHFHLQNFAHLPQPTTSNPRKMNHLIFTAFLTACLGIGGYQQGPKLFGPSPEGLGHDYHYDPGHLNSSNTGPWPPLVSPHLTLSIAMYTSLYYVLTYFSGSFGRCNIHTKVFHWLMTIYPIITALTGFQVSNLPSYLLQVVPKMPGYYISLSLGERLTCQYPDSRSMAEKNFKPPRQQRASSM</sequence>